<accession>A0AAD7ITK2</accession>
<sequence length="350" mass="39963">MAGLLSFLRLRSLRPASRQFVRCKHTPHPSSVFNKYTADVQRSMRAANIGYTSRGVPFLHQLPLPARVSDVPPAHFSRAIRILIEGCDAKSPSPFIAKIVQGPLEFARLEGGSLTLSFLSIASAQKFVQVHASTPGALRKFARSRTASWQWLPPTPLPQALVVAVANGARRGLMISWDPLTHDYTDDLTQFGPVDHILPLGINSGKLIVQFYEITDAIRAHESLQADPNLRALFFSDWCEIKRKERLSLMEHYNRYMAMDEPLLELRVIRPLMIPPAAKGLMIPRVKTLMIPRAKREMRSRQYQGRRGRQKRGCRQYQRFHGRRDRLRQLSDLGLRRRPRKTLQSVRGHL</sequence>
<comment type="caution">
    <text evidence="1">The sequence shown here is derived from an EMBL/GenBank/DDBJ whole genome shotgun (WGS) entry which is preliminary data.</text>
</comment>
<evidence type="ECO:0000313" key="2">
    <source>
        <dbReference type="Proteomes" id="UP001215280"/>
    </source>
</evidence>
<keyword evidence="2" id="KW-1185">Reference proteome</keyword>
<protein>
    <submittedName>
        <fullName evidence="1">Uncharacterized protein</fullName>
    </submittedName>
</protein>
<dbReference type="EMBL" id="JARJLG010000083">
    <property type="protein sequence ID" value="KAJ7750147.1"/>
    <property type="molecule type" value="Genomic_DNA"/>
</dbReference>
<name>A0AAD7ITK2_9AGAR</name>
<proteinExistence type="predicted"/>
<evidence type="ECO:0000313" key="1">
    <source>
        <dbReference type="EMBL" id="KAJ7750147.1"/>
    </source>
</evidence>
<dbReference type="Proteomes" id="UP001215280">
    <property type="component" value="Unassembled WGS sequence"/>
</dbReference>
<organism evidence="1 2">
    <name type="scientific">Mycena maculata</name>
    <dbReference type="NCBI Taxonomy" id="230809"/>
    <lineage>
        <taxon>Eukaryota</taxon>
        <taxon>Fungi</taxon>
        <taxon>Dikarya</taxon>
        <taxon>Basidiomycota</taxon>
        <taxon>Agaricomycotina</taxon>
        <taxon>Agaricomycetes</taxon>
        <taxon>Agaricomycetidae</taxon>
        <taxon>Agaricales</taxon>
        <taxon>Marasmiineae</taxon>
        <taxon>Mycenaceae</taxon>
        <taxon>Mycena</taxon>
    </lineage>
</organism>
<gene>
    <name evidence="1" type="ORF">DFH07DRAFT_828328</name>
</gene>
<reference evidence="1" key="1">
    <citation type="submission" date="2023-03" db="EMBL/GenBank/DDBJ databases">
        <title>Massive genome expansion in bonnet fungi (Mycena s.s.) driven by repeated elements and novel gene families across ecological guilds.</title>
        <authorList>
            <consortium name="Lawrence Berkeley National Laboratory"/>
            <person name="Harder C.B."/>
            <person name="Miyauchi S."/>
            <person name="Viragh M."/>
            <person name="Kuo A."/>
            <person name="Thoen E."/>
            <person name="Andreopoulos B."/>
            <person name="Lu D."/>
            <person name="Skrede I."/>
            <person name="Drula E."/>
            <person name="Henrissat B."/>
            <person name="Morin E."/>
            <person name="Kohler A."/>
            <person name="Barry K."/>
            <person name="LaButti K."/>
            <person name="Morin E."/>
            <person name="Salamov A."/>
            <person name="Lipzen A."/>
            <person name="Mereny Z."/>
            <person name="Hegedus B."/>
            <person name="Baldrian P."/>
            <person name="Stursova M."/>
            <person name="Weitz H."/>
            <person name="Taylor A."/>
            <person name="Grigoriev I.V."/>
            <person name="Nagy L.G."/>
            <person name="Martin F."/>
            <person name="Kauserud H."/>
        </authorList>
    </citation>
    <scope>NUCLEOTIDE SEQUENCE</scope>
    <source>
        <strain evidence="1">CBHHK188m</strain>
    </source>
</reference>
<dbReference type="AlphaFoldDB" id="A0AAD7ITK2"/>